<evidence type="ECO:0000313" key="1">
    <source>
        <dbReference type="EMBL" id="OQP43761.1"/>
    </source>
</evidence>
<comment type="caution">
    <text evidence="1">The sequence shown here is derived from an EMBL/GenBank/DDBJ whole genome shotgun (WGS) entry which is preliminary data.</text>
</comment>
<sequence>MTEQQHIFKKIELIGDRVLRLAAVELCNEIIENRYKAPEIIDNLGSNRVLGLIARMKKLEAHKDDPEVKGKSRQLANAYQYSIGKLYYEDKVKALATAKEDLAHFYENQDQYYIKKSDDDGD</sequence>
<accession>A0ABX3NSE3</accession>
<protein>
    <submittedName>
        <fullName evidence="1">Uncharacterized protein</fullName>
    </submittedName>
</protein>
<evidence type="ECO:0000313" key="2">
    <source>
        <dbReference type="Proteomes" id="UP000192277"/>
    </source>
</evidence>
<dbReference type="EMBL" id="LWBO01000034">
    <property type="protein sequence ID" value="OQP43761.1"/>
    <property type="molecule type" value="Genomic_DNA"/>
</dbReference>
<name>A0ABX3NSE3_9BACT</name>
<dbReference type="Proteomes" id="UP000192277">
    <property type="component" value="Unassembled WGS sequence"/>
</dbReference>
<reference evidence="1 2" key="1">
    <citation type="submission" date="2016-04" db="EMBL/GenBank/DDBJ databases">
        <authorList>
            <person name="Chen L."/>
            <person name="Zhuang W."/>
            <person name="Wang G."/>
        </authorList>
    </citation>
    <scope>NUCLEOTIDE SEQUENCE [LARGE SCALE GENOMIC DNA]</scope>
    <source>
        <strain evidence="2">GR20</strain>
    </source>
</reference>
<dbReference type="RefSeq" id="WP_014218740.1">
    <property type="nucleotide sequence ID" value="NZ_LWBO01000034.1"/>
</dbReference>
<organism evidence="1 2">
    <name type="scientific">Niastella koreensis</name>
    <dbReference type="NCBI Taxonomy" id="354356"/>
    <lineage>
        <taxon>Bacteria</taxon>
        <taxon>Pseudomonadati</taxon>
        <taxon>Bacteroidota</taxon>
        <taxon>Chitinophagia</taxon>
        <taxon>Chitinophagales</taxon>
        <taxon>Chitinophagaceae</taxon>
        <taxon>Niastella</taxon>
    </lineage>
</organism>
<gene>
    <name evidence="1" type="ORF">A4D02_09770</name>
</gene>
<proteinExistence type="predicted"/>
<keyword evidence="2" id="KW-1185">Reference proteome</keyword>